<reference evidence="2 3" key="1">
    <citation type="submission" date="2015-05" db="EMBL/GenBank/DDBJ databases">
        <title>Genome sequencing and analysis of members of genus Stenotrophomonas.</title>
        <authorList>
            <person name="Patil P.P."/>
            <person name="Midha S."/>
            <person name="Patil P.B."/>
        </authorList>
    </citation>
    <scope>NUCLEOTIDE SEQUENCE [LARGE SCALE GENOMIC DNA]</scope>
    <source>
        <strain evidence="2 3">DSM 18941</strain>
    </source>
</reference>
<organism evidence="2 3">
    <name type="scientific">Stenotrophomonas terrae</name>
    <dbReference type="NCBI Taxonomy" id="405446"/>
    <lineage>
        <taxon>Bacteria</taxon>
        <taxon>Pseudomonadati</taxon>
        <taxon>Pseudomonadota</taxon>
        <taxon>Gammaproteobacteria</taxon>
        <taxon>Lysobacterales</taxon>
        <taxon>Lysobacteraceae</taxon>
        <taxon>Stenotrophomonas</taxon>
    </lineage>
</organism>
<dbReference type="EMBL" id="LDJJ01000053">
    <property type="protein sequence ID" value="KRG65749.1"/>
    <property type="molecule type" value="Genomic_DNA"/>
</dbReference>
<dbReference type="SUPFAM" id="SSF103359">
    <property type="entry name" value="Suppressor of Fused, N-terminal domain"/>
    <property type="match status" value="1"/>
</dbReference>
<dbReference type="GO" id="GO:0005737">
    <property type="term" value="C:cytoplasm"/>
    <property type="evidence" value="ECO:0007669"/>
    <property type="project" value="TreeGrafter"/>
</dbReference>
<dbReference type="PIRSF" id="PIRSF038192">
    <property type="entry name" value="Txn_reg_BtrU_prd"/>
    <property type="match status" value="1"/>
</dbReference>
<name>A0A0R0C8N6_9GAMM</name>
<dbReference type="InterPro" id="IPR007768">
    <property type="entry name" value="Suppressor_of_fused"/>
</dbReference>
<dbReference type="InterPro" id="IPR020941">
    <property type="entry name" value="SUFU-like_domain"/>
</dbReference>
<feature type="domain" description="Suppressor of fused-like" evidence="1">
    <location>
        <begin position="43"/>
        <end position="209"/>
    </location>
</feature>
<dbReference type="InterPro" id="IPR017429">
    <property type="entry name" value="Suppressor_of_fused_bac"/>
</dbReference>
<comment type="caution">
    <text evidence="2">The sequence shown here is derived from an EMBL/GenBank/DDBJ whole genome shotgun (WGS) entry which is preliminary data.</text>
</comment>
<gene>
    <name evidence="2" type="ORF">ABB27_15185</name>
</gene>
<proteinExistence type="predicted"/>
<dbReference type="AlphaFoldDB" id="A0A0R0C8N6"/>
<sequence>MTQEDSGQISTAGWDAINAAMAALYPGQQPRHFGTVLSHTLGGNDPLDGISVYWSEAPRPHWHYVSYGFSELYDKQSDDPQESGFGFELTFRLAAAPGESQHGEPPAWPMNLMQNLARYVFSSGNVFEAGHHLDANGPIALDTDTQLRHLAFVADPQLPAIATGNGRLNFLQLVGLTDDEMAAVKRWSTLGVLTVMEPAMPLWITELGRDSLLRDPALAAQLEAGSQREGSSTGMLFVETLDWRVEGATTTLVLGAGQVPSVLELLPLRLHHDKPLVVLGKDRQWRFEPGRMDDLQTDADSARCVLSDATLTALLASVRAERGVYPLPGGKLQIEVRPTLLRDGQGGVIREIG</sequence>
<accession>A0A0R0C8N6</accession>
<dbReference type="PANTHER" id="PTHR10928">
    <property type="entry name" value="SUPPRESSOR OF FUSED"/>
    <property type="match status" value="1"/>
</dbReference>
<dbReference type="OrthoDB" id="9023549at2"/>
<keyword evidence="3" id="KW-1185">Reference proteome</keyword>
<evidence type="ECO:0000313" key="2">
    <source>
        <dbReference type="EMBL" id="KRG65749.1"/>
    </source>
</evidence>
<dbReference type="RefSeq" id="WP_057629645.1">
    <property type="nucleotide sequence ID" value="NZ_LDJJ01000053.1"/>
</dbReference>
<dbReference type="PANTHER" id="PTHR10928:SF2">
    <property type="entry name" value="SUPPRESSOR OF FUSED HOMOLOG"/>
    <property type="match status" value="1"/>
</dbReference>
<evidence type="ECO:0000313" key="3">
    <source>
        <dbReference type="Proteomes" id="UP000051863"/>
    </source>
</evidence>
<dbReference type="Proteomes" id="UP000051863">
    <property type="component" value="Unassembled WGS sequence"/>
</dbReference>
<dbReference type="GO" id="GO:0008483">
    <property type="term" value="F:transaminase activity"/>
    <property type="evidence" value="ECO:0007669"/>
    <property type="project" value="UniProtKB-KW"/>
</dbReference>
<dbReference type="PATRIC" id="fig|405446.3.peg.2789"/>
<dbReference type="InterPro" id="IPR037181">
    <property type="entry name" value="SUFU_N"/>
</dbReference>
<protein>
    <submittedName>
        <fullName evidence="2">Aminotransferase</fullName>
    </submittedName>
</protein>
<keyword evidence="2" id="KW-0808">Transferase</keyword>
<evidence type="ECO:0000259" key="1">
    <source>
        <dbReference type="Pfam" id="PF05076"/>
    </source>
</evidence>
<dbReference type="Pfam" id="PF05076">
    <property type="entry name" value="SUFU"/>
    <property type="match status" value="1"/>
</dbReference>
<keyword evidence="2" id="KW-0032">Aminotransferase</keyword>